<feature type="repeat" description="TPR" evidence="3">
    <location>
        <begin position="46"/>
        <end position="79"/>
    </location>
</feature>
<accession>A0A939EQH2</accession>
<dbReference type="PANTHER" id="PTHR45586">
    <property type="entry name" value="TPR REPEAT-CONTAINING PROTEIN PA4667"/>
    <property type="match status" value="1"/>
</dbReference>
<proteinExistence type="predicted"/>
<evidence type="ECO:0000256" key="2">
    <source>
        <dbReference type="ARBA" id="ARBA00022803"/>
    </source>
</evidence>
<dbReference type="InterPro" id="IPR051012">
    <property type="entry name" value="CellSynth/LPSAsmb/PSIAsmb"/>
</dbReference>
<comment type="caution">
    <text evidence="4">The sequence shown here is derived from an EMBL/GenBank/DDBJ whole genome shotgun (WGS) entry which is preliminary data.</text>
</comment>
<keyword evidence="2 3" id="KW-0802">TPR repeat</keyword>
<dbReference type="AlphaFoldDB" id="A0A939EQH2"/>
<evidence type="ECO:0000313" key="4">
    <source>
        <dbReference type="EMBL" id="MBO0346096.1"/>
    </source>
</evidence>
<dbReference type="InterPro" id="IPR011990">
    <property type="entry name" value="TPR-like_helical_dom_sf"/>
</dbReference>
<keyword evidence="5" id="KW-1185">Reference proteome</keyword>
<organism evidence="4 5">
    <name type="scientific">Roseibium limicola</name>
    <dbReference type="NCBI Taxonomy" id="2816037"/>
    <lineage>
        <taxon>Bacteria</taxon>
        <taxon>Pseudomonadati</taxon>
        <taxon>Pseudomonadota</taxon>
        <taxon>Alphaproteobacteria</taxon>
        <taxon>Hyphomicrobiales</taxon>
        <taxon>Stappiaceae</taxon>
        <taxon>Roseibium</taxon>
    </lineage>
</organism>
<evidence type="ECO:0000313" key="5">
    <source>
        <dbReference type="Proteomes" id="UP000664779"/>
    </source>
</evidence>
<name>A0A939EQH2_9HYPH</name>
<dbReference type="InterPro" id="IPR019734">
    <property type="entry name" value="TPR_rpt"/>
</dbReference>
<evidence type="ECO:0000256" key="3">
    <source>
        <dbReference type="PROSITE-ProRule" id="PRU00339"/>
    </source>
</evidence>
<dbReference type="SUPFAM" id="SSF48452">
    <property type="entry name" value="TPR-like"/>
    <property type="match status" value="2"/>
</dbReference>
<dbReference type="PANTHER" id="PTHR45586:SF1">
    <property type="entry name" value="LIPOPOLYSACCHARIDE ASSEMBLY PROTEIN B"/>
    <property type="match status" value="1"/>
</dbReference>
<dbReference type="SUPFAM" id="SSF53756">
    <property type="entry name" value="UDP-Glycosyltransferase/glycogen phosphorylase"/>
    <property type="match status" value="1"/>
</dbReference>
<dbReference type="PROSITE" id="PS50005">
    <property type="entry name" value="TPR"/>
    <property type="match status" value="2"/>
</dbReference>
<evidence type="ECO:0000256" key="1">
    <source>
        <dbReference type="ARBA" id="ARBA00022737"/>
    </source>
</evidence>
<dbReference type="PROSITE" id="PS50293">
    <property type="entry name" value="TPR_REGION"/>
    <property type="match status" value="1"/>
</dbReference>
<keyword evidence="1" id="KW-0677">Repeat</keyword>
<dbReference type="RefSeq" id="WP_206941295.1">
    <property type="nucleotide sequence ID" value="NZ_JAFLNF010000005.1"/>
</dbReference>
<dbReference type="SMART" id="SM00028">
    <property type="entry name" value="TPR"/>
    <property type="match status" value="6"/>
</dbReference>
<protein>
    <submittedName>
        <fullName evidence="4">Tetratricopeptide repeat protein</fullName>
    </submittedName>
</protein>
<sequence>MALKKAAAPTTFSEKMHQALALQKAGDIEKAQRLYKSALKKAPQSADANHLLGVCYRQLGKPERARQYIQKAIDIAPDRAPFYANLARVFSDMPHMEPESVLAVAEKALILDPTLIEARNLKGISLSHMDRKTEAEDIFRALINEHPRFVDAYRNYGILLRDNKDHDKAVYFFDRAAQLDPSNVENFVQRARSRLEIEDFKNSRPELEAALKLFPKNGDLAHEYARLLFKTGESTESLKHAEFAAKNDPKNYHKLVTLGVHYHSTGRFNDAVVTLDKALDAAGSDLPAASWNKALALLAAGRLKEGWALHKARFEDKNSSAINRQFDVPEWDGSPLEGKTIMVWNDQGVGDALRNASMIPEMIEKDCKVIVEAPAKLVEMYERSFEGALVRKGQYDPETLETELKDYDVHCCLTDLPQFIRPSASDFKKRKSPYLQFDRERALELHGRLDNPEGKPVIGVAWRSGSLAAWRSRWYLSILEIKPILETPNAIFLNLQYSSKDKEIRWVREGLGVNMQHFDDLDLRDDMDAAAALTACVDLVISANTSVADLAGALDVPCWRYGSVHSVVLLGQKNPPWYPSMTYYRIPPEKHASDIVPRLVSDLRAWLKAPDCSRRLKRLGLE</sequence>
<dbReference type="EMBL" id="JAFLNF010000005">
    <property type="protein sequence ID" value="MBO0346096.1"/>
    <property type="molecule type" value="Genomic_DNA"/>
</dbReference>
<feature type="repeat" description="TPR" evidence="3">
    <location>
        <begin position="150"/>
        <end position="183"/>
    </location>
</feature>
<gene>
    <name evidence="4" type="ORF">J0X15_12760</name>
</gene>
<reference evidence="4" key="1">
    <citation type="submission" date="2021-03" db="EMBL/GenBank/DDBJ databases">
        <title>Roseibium sp. CAU 1637 isolated from Incheon.</title>
        <authorList>
            <person name="Kim W."/>
        </authorList>
    </citation>
    <scope>NUCLEOTIDE SEQUENCE</scope>
    <source>
        <strain evidence="4">CAU 1637</strain>
    </source>
</reference>
<dbReference type="Proteomes" id="UP000664779">
    <property type="component" value="Unassembled WGS sequence"/>
</dbReference>
<dbReference type="Pfam" id="PF13432">
    <property type="entry name" value="TPR_16"/>
    <property type="match status" value="4"/>
</dbReference>
<dbReference type="Gene3D" id="1.25.40.10">
    <property type="entry name" value="Tetratricopeptide repeat domain"/>
    <property type="match status" value="2"/>
</dbReference>